<comment type="caution">
    <text evidence="1">The sequence shown here is derived from an EMBL/GenBank/DDBJ whole genome shotgun (WGS) entry which is preliminary data.</text>
</comment>
<reference evidence="1" key="1">
    <citation type="journal article" date="2020" name="J Insects Food Feed">
        <title>The yellow mealworm (Tenebrio molitor) genome: a resource for the emerging insects as food and feed industry.</title>
        <authorList>
            <person name="Eriksson T."/>
            <person name="Andere A."/>
            <person name="Kelstrup H."/>
            <person name="Emery V."/>
            <person name="Picard C."/>
        </authorList>
    </citation>
    <scope>NUCLEOTIDE SEQUENCE</scope>
    <source>
        <strain evidence="1">Stoneville</strain>
        <tissue evidence="1">Whole head</tissue>
    </source>
</reference>
<dbReference type="EMBL" id="JABDTM020007524">
    <property type="protein sequence ID" value="KAH0821511.1"/>
    <property type="molecule type" value="Genomic_DNA"/>
</dbReference>
<organism evidence="1 2">
    <name type="scientific">Tenebrio molitor</name>
    <name type="common">Yellow mealworm beetle</name>
    <dbReference type="NCBI Taxonomy" id="7067"/>
    <lineage>
        <taxon>Eukaryota</taxon>
        <taxon>Metazoa</taxon>
        <taxon>Ecdysozoa</taxon>
        <taxon>Arthropoda</taxon>
        <taxon>Hexapoda</taxon>
        <taxon>Insecta</taxon>
        <taxon>Pterygota</taxon>
        <taxon>Neoptera</taxon>
        <taxon>Endopterygota</taxon>
        <taxon>Coleoptera</taxon>
        <taxon>Polyphaga</taxon>
        <taxon>Cucujiformia</taxon>
        <taxon>Tenebrionidae</taxon>
        <taxon>Tenebrio</taxon>
    </lineage>
</organism>
<keyword evidence="2" id="KW-1185">Reference proteome</keyword>
<dbReference type="Proteomes" id="UP000719412">
    <property type="component" value="Unassembled WGS sequence"/>
</dbReference>
<protein>
    <submittedName>
        <fullName evidence="1">Uncharacterized protein</fullName>
    </submittedName>
</protein>
<dbReference type="AlphaFoldDB" id="A0A8J6LQC8"/>
<proteinExistence type="predicted"/>
<gene>
    <name evidence="1" type="ORF">GEV33_001280</name>
</gene>
<reference evidence="1" key="2">
    <citation type="submission" date="2021-08" db="EMBL/GenBank/DDBJ databases">
        <authorList>
            <person name="Eriksson T."/>
        </authorList>
    </citation>
    <scope>NUCLEOTIDE SEQUENCE</scope>
    <source>
        <strain evidence="1">Stoneville</strain>
        <tissue evidence="1">Whole head</tissue>
    </source>
</reference>
<evidence type="ECO:0000313" key="2">
    <source>
        <dbReference type="Proteomes" id="UP000719412"/>
    </source>
</evidence>
<accession>A0A8J6LQC8</accession>
<name>A0A8J6LQC8_TENMO</name>
<sequence>MGAEGRSGGTGVRTRDLPNAKWRPRHLATVLGPGSGYCHSRWKTIEIYGLDTCTSITTTFHYFGCNIQDFSEFKTDVLTCLLVEALFVTVS</sequence>
<evidence type="ECO:0000313" key="1">
    <source>
        <dbReference type="EMBL" id="KAH0821511.1"/>
    </source>
</evidence>